<dbReference type="InterPro" id="IPR007513">
    <property type="entry name" value="SERF-like_N"/>
</dbReference>
<dbReference type="InterPro" id="IPR026939">
    <property type="entry name" value="ZNF706/At2g23090_sf"/>
</dbReference>
<dbReference type="PANTHER" id="PTHR33788:SF1">
    <property type="entry name" value="ZINC-BINDING PROTEIN"/>
    <property type="match status" value="1"/>
</dbReference>
<dbReference type="OrthoDB" id="1924320at2759"/>
<sequence length="115" mass="12872">MGGGNGQKSKTARERNMEKNKAAKGSQLESNKKAMTIQALALGLKKCYHRISQHQVLWLISFSYSDYSARCACKLLCVRHRKSNAENMPKQSIQSLMCLSASPILRSNDKLEGRL</sequence>
<gene>
    <name evidence="3" type="ORF">MUK42_03201</name>
</gene>
<dbReference type="Gene3D" id="4.10.1050.10">
    <property type="entry name" value="At2g23090-like"/>
    <property type="match status" value="1"/>
</dbReference>
<dbReference type="EMBL" id="CP097510">
    <property type="protein sequence ID" value="URE36138.1"/>
    <property type="molecule type" value="Genomic_DNA"/>
</dbReference>
<dbReference type="AlphaFoldDB" id="A0A9E7HV63"/>
<dbReference type="PANTHER" id="PTHR33788">
    <property type="entry name" value="OS07G0114300 PROTEIN"/>
    <property type="match status" value="1"/>
</dbReference>
<dbReference type="SUPFAM" id="SSF118359">
    <property type="entry name" value="Expressed protein At2g23090/F21P24.15"/>
    <property type="match status" value="1"/>
</dbReference>
<evidence type="ECO:0000313" key="4">
    <source>
        <dbReference type="Proteomes" id="UP001055439"/>
    </source>
</evidence>
<keyword evidence="4" id="KW-1185">Reference proteome</keyword>
<organism evidence="3 4">
    <name type="scientific">Musa troglodytarum</name>
    <name type="common">fe'i banana</name>
    <dbReference type="NCBI Taxonomy" id="320322"/>
    <lineage>
        <taxon>Eukaryota</taxon>
        <taxon>Viridiplantae</taxon>
        <taxon>Streptophyta</taxon>
        <taxon>Embryophyta</taxon>
        <taxon>Tracheophyta</taxon>
        <taxon>Spermatophyta</taxon>
        <taxon>Magnoliopsida</taxon>
        <taxon>Liliopsida</taxon>
        <taxon>Zingiberales</taxon>
        <taxon>Musaceae</taxon>
        <taxon>Musa</taxon>
    </lineage>
</organism>
<dbReference type="Pfam" id="PF04419">
    <property type="entry name" value="SERF-like_N"/>
    <property type="match status" value="1"/>
</dbReference>
<dbReference type="Proteomes" id="UP001055439">
    <property type="component" value="Chromosome 8"/>
</dbReference>
<feature type="compositionally biased region" description="Basic and acidic residues" evidence="1">
    <location>
        <begin position="11"/>
        <end position="21"/>
    </location>
</feature>
<reference evidence="3" key="1">
    <citation type="submission" date="2022-05" db="EMBL/GenBank/DDBJ databases">
        <title>The Musa troglodytarum L. genome provides insights into the mechanism of non-climacteric behaviour and enrichment of carotenoids.</title>
        <authorList>
            <person name="Wang J."/>
        </authorList>
    </citation>
    <scope>NUCLEOTIDE SEQUENCE</scope>
    <source>
        <tissue evidence="3">Leaf</tissue>
    </source>
</reference>
<accession>A0A9E7HV63</accession>
<evidence type="ECO:0000313" key="3">
    <source>
        <dbReference type="EMBL" id="URE36138.1"/>
    </source>
</evidence>
<evidence type="ECO:0000259" key="2">
    <source>
        <dbReference type="Pfam" id="PF04419"/>
    </source>
</evidence>
<dbReference type="InterPro" id="IPR039713">
    <property type="entry name" value="At2g23090-like"/>
</dbReference>
<protein>
    <recommendedName>
        <fullName evidence="2">Small EDRK-rich factor-like N-terminal domain-containing protein</fullName>
    </recommendedName>
</protein>
<evidence type="ECO:0000256" key="1">
    <source>
        <dbReference type="SAM" id="MobiDB-lite"/>
    </source>
</evidence>
<feature type="domain" description="Small EDRK-rich factor-like N-terminal" evidence="2">
    <location>
        <begin position="3"/>
        <end position="35"/>
    </location>
</feature>
<feature type="region of interest" description="Disordered" evidence="1">
    <location>
        <begin position="1"/>
        <end position="31"/>
    </location>
</feature>
<name>A0A9E7HV63_9LILI</name>
<proteinExistence type="predicted"/>